<dbReference type="Pfam" id="PF00092">
    <property type="entry name" value="VWA"/>
    <property type="match status" value="1"/>
</dbReference>
<keyword evidence="1" id="KW-0479">Metal-binding</keyword>
<evidence type="ECO:0000259" key="4">
    <source>
        <dbReference type="PROSITE" id="PS50234"/>
    </source>
</evidence>
<evidence type="ECO:0000313" key="5">
    <source>
        <dbReference type="EMBL" id="CAF9927172.1"/>
    </source>
</evidence>
<evidence type="ECO:0000256" key="2">
    <source>
        <dbReference type="SAM" id="MobiDB-lite"/>
    </source>
</evidence>
<reference evidence="5" key="1">
    <citation type="submission" date="2021-03" db="EMBL/GenBank/DDBJ databases">
        <authorList>
            <person name="Tagirdzhanova G."/>
        </authorList>
    </citation>
    <scope>NUCLEOTIDE SEQUENCE</scope>
</reference>
<dbReference type="InterPro" id="IPR001841">
    <property type="entry name" value="Znf_RING"/>
</dbReference>
<dbReference type="Gene3D" id="2.30.29.30">
    <property type="entry name" value="Pleckstrin-homology domain (PH domain)/Phosphotyrosine-binding domain (PTB)"/>
    <property type="match status" value="1"/>
</dbReference>
<feature type="domain" description="RING-type" evidence="3">
    <location>
        <begin position="23"/>
        <end position="69"/>
    </location>
</feature>
<dbReference type="PROSITE" id="PS50089">
    <property type="entry name" value="ZF_RING_2"/>
    <property type="match status" value="1"/>
</dbReference>
<name>A0A8H3IGH6_9LECA</name>
<feature type="compositionally biased region" description="Polar residues" evidence="2">
    <location>
        <begin position="97"/>
        <end position="113"/>
    </location>
</feature>
<feature type="region of interest" description="Disordered" evidence="2">
    <location>
        <begin position="97"/>
        <end position="189"/>
    </location>
</feature>
<dbReference type="SUPFAM" id="SSF53300">
    <property type="entry name" value="vWA-like"/>
    <property type="match status" value="1"/>
</dbReference>
<evidence type="ECO:0000256" key="1">
    <source>
        <dbReference type="PROSITE-ProRule" id="PRU00175"/>
    </source>
</evidence>
<dbReference type="InterPro" id="IPR011993">
    <property type="entry name" value="PH-like_dom_sf"/>
</dbReference>
<evidence type="ECO:0000259" key="3">
    <source>
        <dbReference type="PROSITE" id="PS50089"/>
    </source>
</evidence>
<protein>
    <recommendedName>
        <fullName evidence="7">von Willebrand and RING finger domain protein</fullName>
    </recommendedName>
</protein>
<dbReference type="PANTHER" id="PTHR10579:SF43">
    <property type="entry name" value="ZINC FINGER (C3HC4-TYPE RING FINGER) FAMILY PROTEIN"/>
    <property type="match status" value="1"/>
</dbReference>
<keyword evidence="1" id="KW-0863">Zinc-finger</keyword>
<dbReference type="SUPFAM" id="SSF50729">
    <property type="entry name" value="PH domain-like"/>
    <property type="match status" value="1"/>
</dbReference>
<dbReference type="Gene3D" id="3.30.40.10">
    <property type="entry name" value="Zinc/RING finger domain, C3HC4 (zinc finger)"/>
    <property type="match status" value="1"/>
</dbReference>
<dbReference type="SMART" id="SM00327">
    <property type="entry name" value="VWA"/>
    <property type="match status" value="1"/>
</dbReference>
<dbReference type="InterPro" id="IPR002035">
    <property type="entry name" value="VWF_A"/>
</dbReference>
<dbReference type="AlphaFoldDB" id="A0A8H3IGH6"/>
<dbReference type="InterPro" id="IPR013083">
    <property type="entry name" value="Znf_RING/FYVE/PHD"/>
</dbReference>
<feature type="region of interest" description="Disordered" evidence="2">
    <location>
        <begin position="875"/>
        <end position="920"/>
    </location>
</feature>
<gene>
    <name evidence="5" type="ORF">GOMPHAMPRED_004336</name>
</gene>
<feature type="compositionally biased region" description="Basic and acidic residues" evidence="2">
    <location>
        <begin position="119"/>
        <end position="143"/>
    </location>
</feature>
<keyword evidence="6" id="KW-1185">Reference proteome</keyword>
<evidence type="ECO:0008006" key="7">
    <source>
        <dbReference type="Google" id="ProtNLM"/>
    </source>
</evidence>
<dbReference type="SMART" id="SM00184">
    <property type="entry name" value="RING"/>
    <property type="match status" value="1"/>
</dbReference>
<dbReference type="Gene3D" id="3.40.50.410">
    <property type="entry name" value="von Willebrand factor, type A domain"/>
    <property type="match status" value="1"/>
</dbReference>
<feature type="region of interest" description="Disordered" evidence="2">
    <location>
        <begin position="433"/>
        <end position="457"/>
    </location>
</feature>
<feature type="compositionally biased region" description="Basic and acidic residues" evidence="2">
    <location>
        <begin position="267"/>
        <end position="291"/>
    </location>
</feature>
<dbReference type="Proteomes" id="UP000664169">
    <property type="component" value="Unassembled WGS sequence"/>
</dbReference>
<proteinExistence type="predicted"/>
<dbReference type="SUPFAM" id="SSF57850">
    <property type="entry name" value="RING/U-box"/>
    <property type="match status" value="1"/>
</dbReference>
<dbReference type="InterPro" id="IPR051266">
    <property type="entry name" value="CLCR"/>
</dbReference>
<dbReference type="Pfam" id="PF15411">
    <property type="entry name" value="PH_10"/>
    <property type="match status" value="1"/>
</dbReference>
<dbReference type="InterPro" id="IPR036465">
    <property type="entry name" value="vWFA_dom_sf"/>
</dbReference>
<dbReference type="EMBL" id="CAJPDQ010000026">
    <property type="protein sequence ID" value="CAF9927172.1"/>
    <property type="molecule type" value="Genomic_DNA"/>
</dbReference>
<feature type="domain" description="VWFA" evidence="4">
    <location>
        <begin position="498"/>
        <end position="671"/>
    </location>
</feature>
<comment type="caution">
    <text evidence="5">The sequence shown here is derived from an EMBL/GenBank/DDBJ whole genome shotgun (WGS) entry which is preliminary data.</text>
</comment>
<dbReference type="OrthoDB" id="299997at2759"/>
<dbReference type="GO" id="GO:0008270">
    <property type="term" value="F:zinc ion binding"/>
    <property type="evidence" value="ECO:0007669"/>
    <property type="project" value="UniProtKB-KW"/>
</dbReference>
<organism evidence="5 6">
    <name type="scientific">Gomphillus americanus</name>
    <dbReference type="NCBI Taxonomy" id="1940652"/>
    <lineage>
        <taxon>Eukaryota</taxon>
        <taxon>Fungi</taxon>
        <taxon>Dikarya</taxon>
        <taxon>Ascomycota</taxon>
        <taxon>Pezizomycotina</taxon>
        <taxon>Lecanoromycetes</taxon>
        <taxon>OSLEUM clade</taxon>
        <taxon>Ostropomycetidae</taxon>
        <taxon>Ostropales</taxon>
        <taxon>Graphidaceae</taxon>
        <taxon>Gomphilloideae</taxon>
        <taxon>Gomphillus</taxon>
    </lineage>
</organism>
<accession>A0A8H3IGH6</accession>
<dbReference type="FunFam" id="3.40.50.410:FF:000014">
    <property type="entry name" value="von Willebrand and RING finger domain protein"/>
    <property type="match status" value="1"/>
</dbReference>
<evidence type="ECO:0000313" key="6">
    <source>
        <dbReference type="Proteomes" id="UP000664169"/>
    </source>
</evidence>
<feature type="region of interest" description="Disordered" evidence="2">
    <location>
        <begin position="262"/>
        <end position="295"/>
    </location>
</feature>
<dbReference type="PANTHER" id="PTHR10579">
    <property type="entry name" value="CALCIUM-ACTIVATED CHLORIDE CHANNEL REGULATOR"/>
    <property type="match status" value="1"/>
</dbReference>
<feature type="compositionally biased region" description="Basic and acidic residues" evidence="2">
    <location>
        <begin position="153"/>
        <end position="171"/>
    </location>
</feature>
<feature type="compositionally biased region" description="Acidic residues" evidence="2">
    <location>
        <begin position="440"/>
        <end position="451"/>
    </location>
</feature>
<keyword evidence="1" id="KW-0862">Zinc</keyword>
<dbReference type="PROSITE" id="PS50234">
    <property type="entry name" value="VWFA"/>
    <property type="match status" value="1"/>
</dbReference>
<sequence>MAGMLELERSRTRRERTFIGSECAVCEEPLEHTLRGERILQFSCGHVSHEACFYEYIREFDSQYCPTCNAPLGLDTSRGGNVLDLEKLSSIVRSVTLNNEQSGQPRSSQNTPTPWDGQTIRDRPRSRESNSRHPERDSKDGREYQSSNPREYQPSRESKSSSQRDRIEKYTSHGRKPSSGAGSTVYDDTRRHDYDLQAMETDLSSPRAQMPKRPIPAPIVTVRSEYPSLARSKHSQTLTCIITVEVPGGKWSPNVEDLRLPPMPHAPQEKEVVSPRLPPLRERQEPLHDTESPEELEEVTEDLRARVENWHGLDFARFGKLKLFGTLRVSRDQNSWQELECFLFAEMLICIKEKRGAVPIYAEGNAKRKLTKCTLRGSILIKKHFKAVEASPDEPILCLSLAVQELPRFHLQLQNNVQKEQWKRAFLSLNAPQAVQPPEPEQDTSGTDEDDLRSPSKYRVSSMASSWGASRSITTAPTEYSHHTDRSSIPAIVHVPIDLVVVVPVSSSMQGLKINLLRDALRFMVQSLGSRDRMGLVTFGSSGGGVPLVGMTSKTWSGWNKVLDAIRPVGQKSLRADVVEGANVAMDLLMQRRSSNPIASILLISDSSTSDGDSVDFVVSRAEAAKIAIHSFGLGLTHKPDTLIELSSRTKASYTYVKDWMMLRECVAGCLGSLQTTSHQNAKLKLRLPEGSPAKFAKIQGALQITKRTAGREAEACLGDLRFGDKRDILVQLVIQPEAAAEESLPQDHWESIVSGLEALGGTYETEDGRTLSVEEVPLIQADLSYGDLLRDGTLSHLPRPSLLAITMLPGSKSPKGSRPGTPPIPPYSGIVQRRMELLTSDMLQRALYLVSRGQHERAQHLLTETRSILKGLAKGGLPPLPPPTPQLNGHPSPVMNATDASSDRAASPQQTHGAPFQTAPGIDVETLNALDSELELALEWINHPAVFGRDSRKAVLQAIGVISSQRGYSFRTMSESLWAIRIGGIKNLTEKSRERGEVGEESLTEES</sequence>